<evidence type="ECO:0000313" key="3">
    <source>
        <dbReference type="Proteomes" id="UP001066276"/>
    </source>
</evidence>
<organism evidence="2 3">
    <name type="scientific">Pleurodeles waltl</name>
    <name type="common">Iberian ribbed newt</name>
    <dbReference type="NCBI Taxonomy" id="8319"/>
    <lineage>
        <taxon>Eukaryota</taxon>
        <taxon>Metazoa</taxon>
        <taxon>Chordata</taxon>
        <taxon>Craniata</taxon>
        <taxon>Vertebrata</taxon>
        <taxon>Euteleostomi</taxon>
        <taxon>Amphibia</taxon>
        <taxon>Batrachia</taxon>
        <taxon>Caudata</taxon>
        <taxon>Salamandroidea</taxon>
        <taxon>Salamandridae</taxon>
        <taxon>Pleurodelinae</taxon>
        <taxon>Pleurodeles</taxon>
    </lineage>
</organism>
<gene>
    <name evidence="2" type="ORF">NDU88_006765</name>
</gene>
<feature type="compositionally biased region" description="Low complexity" evidence="1">
    <location>
        <begin position="58"/>
        <end position="73"/>
    </location>
</feature>
<dbReference type="AlphaFoldDB" id="A0AAV7WEX9"/>
<dbReference type="Proteomes" id="UP001066276">
    <property type="component" value="Chromosome 1_2"/>
</dbReference>
<sequence>MRDRLRGPAAPEPQEAAPFTQLTCVRCSAIKDVGAGRCSGLPAAFDVDYKAQQHLGPTRRSPSRSSPVSSAAL</sequence>
<reference evidence="2" key="1">
    <citation type="journal article" date="2022" name="bioRxiv">
        <title>Sequencing and chromosome-scale assembly of the giantPleurodeles waltlgenome.</title>
        <authorList>
            <person name="Brown T."/>
            <person name="Elewa A."/>
            <person name="Iarovenko S."/>
            <person name="Subramanian E."/>
            <person name="Araus A.J."/>
            <person name="Petzold A."/>
            <person name="Susuki M."/>
            <person name="Suzuki K.-i.T."/>
            <person name="Hayashi T."/>
            <person name="Toyoda A."/>
            <person name="Oliveira C."/>
            <person name="Osipova E."/>
            <person name="Leigh N.D."/>
            <person name="Simon A."/>
            <person name="Yun M.H."/>
        </authorList>
    </citation>
    <scope>NUCLEOTIDE SEQUENCE</scope>
    <source>
        <strain evidence="2">20211129_DDA</strain>
        <tissue evidence="2">Liver</tissue>
    </source>
</reference>
<keyword evidence="3" id="KW-1185">Reference proteome</keyword>
<accession>A0AAV7WEX9</accession>
<protein>
    <submittedName>
        <fullName evidence="2">Uncharacterized protein</fullName>
    </submittedName>
</protein>
<feature type="region of interest" description="Disordered" evidence="1">
    <location>
        <begin position="53"/>
        <end position="73"/>
    </location>
</feature>
<comment type="caution">
    <text evidence="2">The sequence shown here is derived from an EMBL/GenBank/DDBJ whole genome shotgun (WGS) entry which is preliminary data.</text>
</comment>
<evidence type="ECO:0000256" key="1">
    <source>
        <dbReference type="SAM" id="MobiDB-lite"/>
    </source>
</evidence>
<name>A0AAV7WEX9_PLEWA</name>
<dbReference type="EMBL" id="JANPWB010000002">
    <property type="protein sequence ID" value="KAJ1211405.1"/>
    <property type="molecule type" value="Genomic_DNA"/>
</dbReference>
<evidence type="ECO:0000313" key="2">
    <source>
        <dbReference type="EMBL" id="KAJ1211405.1"/>
    </source>
</evidence>
<proteinExistence type="predicted"/>